<dbReference type="CDD" id="cd00761">
    <property type="entry name" value="Glyco_tranf_GTA_type"/>
    <property type="match status" value="1"/>
</dbReference>
<keyword evidence="2" id="KW-0808">Transferase</keyword>
<feature type="domain" description="Glycosyltransferase 2-like" evidence="1">
    <location>
        <begin position="27"/>
        <end position="154"/>
    </location>
</feature>
<dbReference type="InterPro" id="IPR029044">
    <property type="entry name" value="Nucleotide-diphossugar_trans"/>
</dbReference>
<gene>
    <name evidence="2" type="ORF">FHG66_20010</name>
</gene>
<name>A0A5C4MQ32_9RHOB</name>
<proteinExistence type="predicted"/>
<comment type="caution">
    <text evidence="2">The sequence shown here is derived from an EMBL/GenBank/DDBJ whole genome shotgun (WGS) entry which is preliminary data.</text>
</comment>
<dbReference type="SUPFAM" id="SSF53448">
    <property type="entry name" value="Nucleotide-diphospho-sugar transferases"/>
    <property type="match status" value="1"/>
</dbReference>
<dbReference type="PANTHER" id="PTHR43685:SF2">
    <property type="entry name" value="GLYCOSYLTRANSFERASE 2-LIKE DOMAIN-CONTAINING PROTEIN"/>
    <property type="match status" value="1"/>
</dbReference>
<dbReference type="OrthoDB" id="9802649at2"/>
<sequence length="269" mass="30036">MRESPSSRHAAEFLMDDEGVGSTPRVSVITPVRNACSTLLQTITSVQTQTFPDWEMLLVDDGSTDGSVELIERLARRDPRLRLIRSQTRHGAPAARNLGIRLARGRFIAFLDADDLWLPEKLACQVPRLEAGAGIVFSSYRRISPEGRHLGVVHARPSVQYRDALGGNPIGCLTGVWDRERFGPAQMPELPMREDYAFWLSLLRQGATAEGLPNVLAEYRVSSNSRSSRKFRAARATWGVLHREVGFARANVGFALYVIRSIRRRLGNN</sequence>
<dbReference type="InterPro" id="IPR001173">
    <property type="entry name" value="Glyco_trans_2-like"/>
</dbReference>
<evidence type="ECO:0000313" key="2">
    <source>
        <dbReference type="EMBL" id="TNC45392.1"/>
    </source>
</evidence>
<organism evidence="2 3">
    <name type="scientific">Rubellimicrobium rubrum</name>
    <dbReference type="NCBI Taxonomy" id="2585369"/>
    <lineage>
        <taxon>Bacteria</taxon>
        <taxon>Pseudomonadati</taxon>
        <taxon>Pseudomonadota</taxon>
        <taxon>Alphaproteobacteria</taxon>
        <taxon>Rhodobacterales</taxon>
        <taxon>Roseobacteraceae</taxon>
        <taxon>Rubellimicrobium</taxon>
    </lineage>
</organism>
<dbReference type="PANTHER" id="PTHR43685">
    <property type="entry name" value="GLYCOSYLTRANSFERASE"/>
    <property type="match status" value="1"/>
</dbReference>
<dbReference type="Pfam" id="PF00535">
    <property type="entry name" value="Glycos_transf_2"/>
    <property type="match status" value="1"/>
</dbReference>
<dbReference type="Gene3D" id="3.90.550.10">
    <property type="entry name" value="Spore Coat Polysaccharide Biosynthesis Protein SpsA, Chain A"/>
    <property type="match status" value="1"/>
</dbReference>
<evidence type="ECO:0000259" key="1">
    <source>
        <dbReference type="Pfam" id="PF00535"/>
    </source>
</evidence>
<reference evidence="2 3" key="1">
    <citation type="submission" date="2019-06" db="EMBL/GenBank/DDBJ databases">
        <title>YIM 131921 draft genome.</title>
        <authorList>
            <person name="Jiang L."/>
        </authorList>
    </citation>
    <scope>NUCLEOTIDE SEQUENCE [LARGE SCALE GENOMIC DNA]</scope>
    <source>
        <strain evidence="2 3">YIM 131921</strain>
    </source>
</reference>
<dbReference type="InterPro" id="IPR050834">
    <property type="entry name" value="Glycosyltransf_2"/>
</dbReference>
<evidence type="ECO:0000313" key="3">
    <source>
        <dbReference type="Proteomes" id="UP000305887"/>
    </source>
</evidence>
<dbReference type="GO" id="GO:0016740">
    <property type="term" value="F:transferase activity"/>
    <property type="evidence" value="ECO:0007669"/>
    <property type="project" value="UniProtKB-KW"/>
</dbReference>
<dbReference type="Proteomes" id="UP000305887">
    <property type="component" value="Unassembled WGS sequence"/>
</dbReference>
<dbReference type="AlphaFoldDB" id="A0A5C4MQ32"/>
<keyword evidence="3" id="KW-1185">Reference proteome</keyword>
<dbReference type="EMBL" id="VDFU01000046">
    <property type="protein sequence ID" value="TNC45392.1"/>
    <property type="molecule type" value="Genomic_DNA"/>
</dbReference>
<accession>A0A5C4MQ32</accession>
<protein>
    <submittedName>
        <fullName evidence="2">Glycosyltransferase family 2 protein</fullName>
    </submittedName>
</protein>